<name>A0AC35UAS1_9BILA</name>
<sequence length="444" mass="50313">MGTRAFNLVSLSSKFAVQNIIRSLSASTTASTKKFSNGFESLLGEPKIKSPYVNKLSKTTSASLSSDIKDSDKPKIDVQNAAATFNTPHIVTADEKTTATEDLTGTDKVEEALKDNEASSKVKPIFKYTAPKPDDKDSQKSDHHEDETVDEAEKEAKRQKQARTTMLTLKIFSAAALLSLLSAGSYFAMEGRDEHGNPIPDKHSGQTFGFVWRVISSFEGLSKMAFQPSRDKFLPEPLPYPYVQPKYTLVIEMKNILLAPEWTYKTGYRFKKRPAVDYFIDQIGYPNFEIVIYTSESNMSAPSIIEQLDPKQKIMYKLFRDCTIYDKGHHRKDLSRLNRDLSKVIYIDFDPESFKLHPENVLRVPKWDGDMEDTSLMDLAELLKTILESDVEDVRPTLQYYSQYDDPAKEFRRRAAHLAEQKGETAAHSDESNYSALKKYSGKL</sequence>
<dbReference type="WBParaSite" id="RSKR_0000910800.1">
    <property type="protein sequence ID" value="RSKR_0000910800.1"/>
    <property type="gene ID" value="RSKR_0000910800"/>
</dbReference>
<protein>
    <submittedName>
        <fullName evidence="2">Mitochondrial import inner membrane translocase subunit TIM50</fullName>
    </submittedName>
</protein>
<organism evidence="1 2">
    <name type="scientific">Rhabditophanes sp. KR3021</name>
    <dbReference type="NCBI Taxonomy" id="114890"/>
    <lineage>
        <taxon>Eukaryota</taxon>
        <taxon>Metazoa</taxon>
        <taxon>Ecdysozoa</taxon>
        <taxon>Nematoda</taxon>
        <taxon>Chromadorea</taxon>
        <taxon>Rhabditida</taxon>
        <taxon>Tylenchina</taxon>
        <taxon>Panagrolaimomorpha</taxon>
        <taxon>Strongyloidoidea</taxon>
        <taxon>Alloionematidae</taxon>
        <taxon>Rhabditophanes</taxon>
    </lineage>
</organism>
<evidence type="ECO:0000313" key="2">
    <source>
        <dbReference type="WBParaSite" id="RSKR_0000910800.1"/>
    </source>
</evidence>
<proteinExistence type="predicted"/>
<reference evidence="2" key="1">
    <citation type="submission" date="2016-11" db="UniProtKB">
        <authorList>
            <consortium name="WormBaseParasite"/>
        </authorList>
    </citation>
    <scope>IDENTIFICATION</scope>
    <source>
        <strain evidence="2">KR3021</strain>
    </source>
</reference>
<evidence type="ECO:0000313" key="1">
    <source>
        <dbReference type="Proteomes" id="UP000095286"/>
    </source>
</evidence>
<dbReference type="Proteomes" id="UP000095286">
    <property type="component" value="Unplaced"/>
</dbReference>
<accession>A0AC35UAS1</accession>